<evidence type="ECO:0000313" key="2">
    <source>
        <dbReference type="EMBL" id="OJD21555.1"/>
    </source>
</evidence>
<organism evidence="2 3">
    <name type="scientific">Blastomyces percursus</name>
    <dbReference type="NCBI Taxonomy" id="1658174"/>
    <lineage>
        <taxon>Eukaryota</taxon>
        <taxon>Fungi</taxon>
        <taxon>Dikarya</taxon>
        <taxon>Ascomycota</taxon>
        <taxon>Pezizomycotina</taxon>
        <taxon>Eurotiomycetes</taxon>
        <taxon>Eurotiomycetidae</taxon>
        <taxon>Onygenales</taxon>
        <taxon>Ajellomycetaceae</taxon>
        <taxon>Blastomyces</taxon>
    </lineage>
</organism>
<name>A0A1J9QMX6_9EURO</name>
<dbReference type="AlphaFoldDB" id="A0A1J9QMX6"/>
<sequence>MPTPPESRDRGCSASRLAKAYYTSRIVQSFKPTAVRTRTPTSLGSLRTAVYYFYQGNQALLQPIIRAGEVLALEVETYRIENQALAQHLHKQRTRQRQKAAVANDLAASIIYIAKHAAAENLSTEQIAPIYDLIDRVNVVGGRHTKRLERELEEQDKQIEEMEKMLGEQDRQIEEIAGRYHEEIRRVVKGADLAVRALSARVERLEQQLKALRVDGLG</sequence>
<dbReference type="EMBL" id="LGTZ01001369">
    <property type="protein sequence ID" value="OJD21555.1"/>
    <property type="molecule type" value="Genomic_DNA"/>
</dbReference>
<dbReference type="VEuPathDB" id="FungiDB:ACJ73_07102"/>
<proteinExistence type="predicted"/>
<dbReference type="STRING" id="1658174.A0A1J9QMX6"/>
<evidence type="ECO:0000313" key="3">
    <source>
        <dbReference type="Proteomes" id="UP000242791"/>
    </source>
</evidence>
<dbReference type="OrthoDB" id="4369471at2759"/>
<reference evidence="2 3" key="1">
    <citation type="submission" date="2015-08" db="EMBL/GenBank/DDBJ databases">
        <title>Emmonsia species relationships and genome sequence.</title>
        <authorList>
            <person name="Cuomo C.A."/>
            <person name="Schwartz I.S."/>
            <person name="Kenyon C."/>
            <person name="De Hoog G.S."/>
            <person name="Govender N.P."/>
            <person name="Botha A."/>
            <person name="Moreno L."/>
            <person name="De Vries M."/>
            <person name="Munoz J.F."/>
            <person name="Stielow J.B."/>
        </authorList>
    </citation>
    <scope>NUCLEOTIDE SEQUENCE [LARGE SCALE GENOMIC DNA]</scope>
    <source>
        <strain evidence="2 3">EI222</strain>
    </source>
</reference>
<evidence type="ECO:0000256" key="1">
    <source>
        <dbReference type="SAM" id="Coils"/>
    </source>
</evidence>
<gene>
    <name evidence="2" type="ORF">ACJ73_07102</name>
</gene>
<comment type="caution">
    <text evidence="2">The sequence shown here is derived from an EMBL/GenBank/DDBJ whole genome shotgun (WGS) entry which is preliminary data.</text>
</comment>
<feature type="coiled-coil region" evidence="1">
    <location>
        <begin position="145"/>
        <end position="215"/>
    </location>
</feature>
<keyword evidence="1" id="KW-0175">Coiled coil</keyword>
<accession>A0A1J9QMX6</accession>
<keyword evidence="3" id="KW-1185">Reference proteome</keyword>
<protein>
    <submittedName>
        <fullName evidence="2">Uncharacterized protein</fullName>
    </submittedName>
</protein>
<dbReference type="Proteomes" id="UP000242791">
    <property type="component" value="Unassembled WGS sequence"/>
</dbReference>